<evidence type="ECO:0000313" key="1">
    <source>
        <dbReference type="Proteomes" id="UP000887576"/>
    </source>
</evidence>
<dbReference type="Proteomes" id="UP000887576">
    <property type="component" value="Unplaced"/>
</dbReference>
<reference evidence="2" key="1">
    <citation type="submission" date="2022-11" db="UniProtKB">
        <authorList>
            <consortium name="WormBaseParasite"/>
        </authorList>
    </citation>
    <scope>IDENTIFICATION</scope>
</reference>
<evidence type="ECO:0000313" key="2">
    <source>
        <dbReference type="WBParaSite" id="JU765_v2.g20563.t1"/>
    </source>
</evidence>
<name>A0AC34QZ79_9BILA</name>
<organism evidence="1 2">
    <name type="scientific">Panagrolaimus sp. JU765</name>
    <dbReference type="NCBI Taxonomy" id="591449"/>
    <lineage>
        <taxon>Eukaryota</taxon>
        <taxon>Metazoa</taxon>
        <taxon>Ecdysozoa</taxon>
        <taxon>Nematoda</taxon>
        <taxon>Chromadorea</taxon>
        <taxon>Rhabditida</taxon>
        <taxon>Tylenchina</taxon>
        <taxon>Panagrolaimomorpha</taxon>
        <taxon>Panagrolaimoidea</taxon>
        <taxon>Panagrolaimidae</taxon>
        <taxon>Panagrolaimus</taxon>
    </lineage>
</organism>
<sequence>MRFVLEVDCNVELRKRSKHCGIHVYKLARFFAIMELFMILCCLVSLVLGCHYRLGTLRGIIGFSCFVSDAIVVLYVVLAEDYQKPNYYAPFLITRVMYLMLVPVELYLGIRSLNPLARAVFIISKGCWSKKSYRILFLIIQGFIIYYWIVVFDARNTMKREIQSRNSPPISQV</sequence>
<protein>
    <submittedName>
        <fullName evidence="2">Uncharacterized protein</fullName>
    </submittedName>
</protein>
<dbReference type="WBParaSite" id="JU765_v2.g20563.t1">
    <property type="protein sequence ID" value="JU765_v2.g20563.t1"/>
    <property type="gene ID" value="JU765_v2.g20563"/>
</dbReference>
<accession>A0AC34QZ79</accession>
<proteinExistence type="predicted"/>